<evidence type="ECO:0000256" key="1">
    <source>
        <dbReference type="SAM" id="MobiDB-lite"/>
    </source>
</evidence>
<sequence>MSQNGFYGPGGHHPLLDLLKQLYGARELVVGAYERSGVDLDDTMIGQIEPLLKTHLIRREGSGGLRLNQKLQKVFDGALRKNRIAAINTDLNAELQVAELTMRQLQDVKMSNRIGELASARDEVEQHLLSMYDILDDSSMAIYYRVTSSYGMQRNPDIRNREIELYNRQLTQLVDSYHQMRSALFDEPFTLDQDILAFIGNLDIRCMEVIDRITRTQNTIRDNLFRVRELELRARKIRAVADHLRQNPGFEASATQDALGKHPYFRSIGPVKVQATPDLTDIGVDEACINLVGKLSETLKYRTPKASREDSSLRSANQVEKKTKRSPLDTMVLKLLSECHAAQAPVSALSFWDSAVKPETIADLHVSEWLYGLALYMDSNPVAAGGGKTSDHARLYVHAQARHALSGTHELVDLYLYPVHMAPSDVDAFIAKIGFEVSESTV</sequence>
<protein>
    <submittedName>
        <fullName evidence="2">Uncharacterized protein</fullName>
    </submittedName>
</protein>
<dbReference type="EMBL" id="LAZR01006831">
    <property type="protein sequence ID" value="KKM89334.1"/>
    <property type="molecule type" value="Genomic_DNA"/>
</dbReference>
<comment type="caution">
    <text evidence="2">The sequence shown here is derived from an EMBL/GenBank/DDBJ whole genome shotgun (WGS) entry which is preliminary data.</text>
</comment>
<feature type="region of interest" description="Disordered" evidence="1">
    <location>
        <begin position="303"/>
        <end position="322"/>
    </location>
</feature>
<name>A0A0F9L3C2_9ZZZZ</name>
<evidence type="ECO:0000313" key="2">
    <source>
        <dbReference type="EMBL" id="KKM89334.1"/>
    </source>
</evidence>
<reference evidence="2" key="1">
    <citation type="journal article" date="2015" name="Nature">
        <title>Complex archaea that bridge the gap between prokaryotes and eukaryotes.</title>
        <authorList>
            <person name="Spang A."/>
            <person name="Saw J.H."/>
            <person name="Jorgensen S.L."/>
            <person name="Zaremba-Niedzwiedzka K."/>
            <person name="Martijn J."/>
            <person name="Lind A.E."/>
            <person name="van Eijk R."/>
            <person name="Schleper C."/>
            <person name="Guy L."/>
            <person name="Ettema T.J."/>
        </authorList>
    </citation>
    <scope>NUCLEOTIDE SEQUENCE</scope>
</reference>
<dbReference type="AlphaFoldDB" id="A0A0F9L3C2"/>
<accession>A0A0F9L3C2</accession>
<proteinExistence type="predicted"/>
<gene>
    <name evidence="2" type="ORF">LCGC14_1249750</name>
</gene>
<organism evidence="2">
    <name type="scientific">marine sediment metagenome</name>
    <dbReference type="NCBI Taxonomy" id="412755"/>
    <lineage>
        <taxon>unclassified sequences</taxon>
        <taxon>metagenomes</taxon>
        <taxon>ecological metagenomes</taxon>
    </lineage>
</organism>